<dbReference type="InterPro" id="IPR017853">
    <property type="entry name" value="GH"/>
</dbReference>
<evidence type="ECO:0000313" key="2">
    <source>
        <dbReference type="EMBL" id="MFD0960561.1"/>
    </source>
</evidence>
<dbReference type="RefSeq" id="WP_377565119.1">
    <property type="nucleotide sequence ID" value="NZ_JBHTJZ010000022.1"/>
</dbReference>
<dbReference type="Proteomes" id="UP001596989">
    <property type="component" value="Unassembled WGS sequence"/>
</dbReference>
<proteinExistence type="predicted"/>
<dbReference type="SUPFAM" id="SSF51445">
    <property type="entry name" value="(Trans)glycosidases"/>
    <property type="match status" value="1"/>
</dbReference>
<reference evidence="3" key="1">
    <citation type="journal article" date="2019" name="Int. J. Syst. Evol. Microbiol.">
        <title>The Global Catalogue of Microorganisms (GCM) 10K type strain sequencing project: providing services to taxonomists for standard genome sequencing and annotation.</title>
        <authorList>
            <consortium name="The Broad Institute Genomics Platform"/>
            <consortium name="The Broad Institute Genome Sequencing Center for Infectious Disease"/>
            <person name="Wu L."/>
            <person name="Ma J."/>
        </authorList>
    </citation>
    <scope>NUCLEOTIDE SEQUENCE [LARGE SCALE GENOMIC DNA]</scope>
    <source>
        <strain evidence="3">CCUG 59129</strain>
    </source>
</reference>
<dbReference type="InterPro" id="IPR025150">
    <property type="entry name" value="GH123_cat"/>
</dbReference>
<sequence>MTQQSQGFETRCLSSLSKVFPQAELQDAPIQTGTALWNEVYSFQVAYRSDRLIKGIRVELDSELAPYATIRAVGLSPSEMPAYAETDSNYITTEPGLFPDVLYPVAESEGLRALPNSWRAVWVTVKLPAMEAGLAGKGKTASLYDIKLTLKEQSGEVLGQEEFRLDIIPAELPEQKLIHTEWFHTDCIATQYDVDIFSEDHWKLLDRYVRNAAEHGVNLLLTPLFTPPLDTAVGGERPTVQLVGVEKTGDGGYRFNFDKLDRWIGMCRSAGIRYFEMSHLFTQWGAKHAPKIMATVNGREERIFGWETDAASEEYAGFLNQFLPQLVSFIKDRGLQDAVYFHVSDEPQADHLEPYKRASELLRRHLGGFKFIDALSDYSFYEHGLVEIPVPSNDHMDAFLEGNTNPLWTYYCCGQFREVSNRFFSMPSARNRVLGLQLYKFDVQGFLHWGYNFWYSQYSTRVIDPFCVTDAVCAFPSGDAFVVYPGEEGPIDSLRWEVFREAQQDQRALELLESLAGRDKALELIEHGLAEPLHFKRYPTDMAWLLDVRGRINAAISAALTASASQ</sequence>
<name>A0ABW3HST4_9BACL</name>
<comment type="caution">
    <text evidence="2">The sequence shown here is derived from an EMBL/GenBank/DDBJ whole genome shotgun (WGS) entry which is preliminary data.</text>
</comment>
<gene>
    <name evidence="2" type="ORF">ACFQ2I_14310</name>
</gene>
<dbReference type="Pfam" id="PF13320">
    <property type="entry name" value="GH123_cat"/>
    <property type="match status" value="1"/>
</dbReference>
<dbReference type="EMBL" id="JBHTJZ010000022">
    <property type="protein sequence ID" value="MFD0960561.1"/>
    <property type="molecule type" value="Genomic_DNA"/>
</dbReference>
<protein>
    <submittedName>
        <fullName evidence="2">DUF4091 domain-containing protein</fullName>
    </submittedName>
</protein>
<evidence type="ECO:0000313" key="3">
    <source>
        <dbReference type="Proteomes" id="UP001596989"/>
    </source>
</evidence>
<accession>A0ABW3HST4</accession>
<evidence type="ECO:0000259" key="1">
    <source>
        <dbReference type="Pfam" id="PF13320"/>
    </source>
</evidence>
<feature type="domain" description="Glycoside hydrolase 123 catalytic" evidence="1">
    <location>
        <begin position="182"/>
        <end position="512"/>
    </location>
</feature>
<keyword evidence="3" id="KW-1185">Reference proteome</keyword>
<organism evidence="2 3">
    <name type="scientific">Paenibacillus chungangensis</name>
    <dbReference type="NCBI Taxonomy" id="696535"/>
    <lineage>
        <taxon>Bacteria</taxon>
        <taxon>Bacillati</taxon>
        <taxon>Bacillota</taxon>
        <taxon>Bacilli</taxon>
        <taxon>Bacillales</taxon>
        <taxon>Paenibacillaceae</taxon>
        <taxon>Paenibacillus</taxon>
    </lineage>
</organism>